<comment type="caution">
    <text evidence="1">The sequence shown here is derived from an EMBL/GenBank/DDBJ whole genome shotgun (WGS) entry which is preliminary data.</text>
</comment>
<organism evidence="1 2">
    <name type="scientific">Candidatus Roizmanbacteria bacterium CG17_big_fil_post_rev_8_21_14_2_50_39_7</name>
    <dbReference type="NCBI Taxonomy" id="1974858"/>
    <lineage>
        <taxon>Bacteria</taxon>
        <taxon>Candidatus Roizmaniibacteriota</taxon>
    </lineage>
</organism>
<dbReference type="AlphaFoldDB" id="A0A2M7EJH3"/>
<accession>A0A2M7EJH3</accession>
<sequence length="68" mass="8198">TIPEEKQFILNYFNTKRGFRHLWHLSYADNPPHVQIPEGFITQNKKEAIDAAWWFKQDNESFVIKYNS</sequence>
<proteinExistence type="predicted"/>
<evidence type="ECO:0000313" key="1">
    <source>
        <dbReference type="EMBL" id="PIV70704.1"/>
    </source>
</evidence>
<name>A0A2M7EJH3_9BACT</name>
<evidence type="ECO:0000313" key="2">
    <source>
        <dbReference type="Proteomes" id="UP000228762"/>
    </source>
</evidence>
<dbReference type="EMBL" id="PFEV01000178">
    <property type="protein sequence ID" value="PIV70704.1"/>
    <property type="molecule type" value="Genomic_DNA"/>
</dbReference>
<protein>
    <submittedName>
        <fullName evidence="1">Uncharacterized protein</fullName>
    </submittedName>
</protein>
<feature type="non-terminal residue" evidence="1">
    <location>
        <position position="68"/>
    </location>
</feature>
<dbReference type="Proteomes" id="UP000228762">
    <property type="component" value="Unassembled WGS sequence"/>
</dbReference>
<feature type="non-terminal residue" evidence="1">
    <location>
        <position position="1"/>
    </location>
</feature>
<gene>
    <name evidence="1" type="ORF">COW57_03820</name>
</gene>
<reference evidence="2" key="1">
    <citation type="submission" date="2017-09" db="EMBL/GenBank/DDBJ databases">
        <title>Depth-based differentiation of microbial function through sediment-hosted aquifers and enrichment of novel symbionts in the deep terrestrial subsurface.</title>
        <authorList>
            <person name="Probst A.J."/>
            <person name="Ladd B."/>
            <person name="Jarett J.K."/>
            <person name="Geller-Mcgrath D.E."/>
            <person name="Sieber C.M.K."/>
            <person name="Emerson J.B."/>
            <person name="Anantharaman K."/>
            <person name="Thomas B.C."/>
            <person name="Malmstrom R."/>
            <person name="Stieglmeier M."/>
            <person name="Klingl A."/>
            <person name="Woyke T."/>
            <person name="Ryan C.M."/>
            <person name="Banfield J.F."/>
        </authorList>
    </citation>
    <scope>NUCLEOTIDE SEQUENCE [LARGE SCALE GENOMIC DNA]</scope>
</reference>